<keyword evidence="2" id="KW-0614">Plasmid</keyword>
<organism evidence="2">
    <name type="scientific">Ralstonia solanacearum</name>
    <name type="common">Pseudomonas solanacearum</name>
    <dbReference type="NCBI Taxonomy" id="305"/>
    <lineage>
        <taxon>Bacteria</taxon>
        <taxon>Pseudomonadati</taxon>
        <taxon>Pseudomonadota</taxon>
        <taxon>Betaproteobacteria</taxon>
        <taxon>Burkholderiales</taxon>
        <taxon>Burkholderiaceae</taxon>
        <taxon>Ralstonia</taxon>
        <taxon>Ralstonia solanacearum species complex</taxon>
    </lineage>
</organism>
<accession>A0A5H2Q8R7</accession>
<gene>
    <name evidence="2" type="ORF">C2L97_20865</name>
</gene>
<dbReference type="GeneID" id="61364971"/>
<geneLocation type="plasmid" evidence="2">
    <name>unnamed</name>
</geneLocation>
<dbReference type="InterPro" id="IPR036291">
    <property type="entry name" value="NAD(P)-bd_dom_sf"/>
</dbReference>
<dbReference type="PANTHER" id="PTHR43355:SF2">
    <property type="entry name" value="FLAVIN REDUCTASE (NADPH)"/>
    <property type="match status" value="1"/>
</dbReference>
<reference evidence="2" key="1">
    <citation type="submission" date="2018-01" db="EMBL/GenBank/DDBJ databases">
        <title>Complete Genome Sequence of three strains from Ralstonia solanacearum ecotype Moko sequevar IIA-53 from Brazil.</title>
        <authorList>
            <person name="Silva J.R."/>
            <person name="Albuquerque G.M.R."/>
            <person name="Pais A.K.L."/>
            <person name="Silva A.M.F."/>
            <person name="Boiteux M.E.N.F."/>
            <person name="Souza E.B."/>
            <person name="Mariano R.L.R."/>
        </authorList>
    </citation>
    <scope>NUCLEOTIDE SEQUENCE [LARGE SCALE GENOMIC DNA]</scope>
    <source>
        <strain evidence="2">SFC</strain>
        <plasmid evidence="2">unnamed</plasmid>
    </source>
</reference>
<dbReference type="SUPFAM" id="SSF51735">
    <property type="entry name" value="NAD(P)-binding Rossmann-fold domains"/>
    <property type="match status" value="1"/>
</dbReference>
<sequence>MKVVVLAATGQAGRTILSELIRRGHQVTAVARNPDKLPKSISCVRDDLASADRIAEIIAGADAVVSAFGPPKEDPRFFSDVNYTDQLASVTERAIAAVRKAGVSRLIMVGGAGSLWFSPGVTVLKSGHWPEKLVPIATSHMKAFAALRASGINWTYFSPPMLIEPGVRTGQFRLGGDDVIVDEQGKSRVSFEDYAIALVDELEKPAHERARFTIGY</sequence>
<dbReference type="CDD" id="cd05244">
    <property type="entry name" value="BVR-B_like_SDR_a"/>
    <property type="match status" value="1"/>
</dbReference>
<dbReference type="EMBL" id="CP026093">
    <property type="protein sequence ID" value="AYB58412.1"/>
    <property type="molecule type" value="Genomic_DNA"/>
</dbReference>
<evidence type="ECO:0000259" key="1">
    <source>
        <dbReference type="Pfam" id="PF13460"/>
    </source>
</evidence>
<dbReference type="InterPro" id="IPR051606">
    <property type="entry name" value="Polyketide_Oxido-like"/>
</dbReference>
<dbReference type="AlphaFoldDB" id="A0A5H2Q8R7"/>
<proteinExistence type="predicted"/>
<evidence type="ECO:0000313" key="2">
    <source>
        <dbReference type="EMBL" id="AYB58412.1"/>
    </source>
</evidence>
<protein>
    <submittedName>
        <fullName evidence="2">Epimerase</fullName>
    </submittedName>
</protein>
<dbReference type="Gene3D" id="3.40.50.720">
    <property type="entry name" value="NAD(P)-binding Rossmann-like Domain"/>
    <property type="match status" value="1"/>
</dbReference>
<name>A0A5H2Q8R7_RALSL</name>
<feature type="domain" description="NAD(P)-binding" evidence="1">
    <location>
        <begin position="8"/>
        <end position="204"/>
    </location>
</feature>
<dbReference type="Pfam" id="PF13460">
    <property type="entry name" value="NAD_binding_10"/>
    <property type="match status" value="1"/>
</dbReference>
<dbReference type="RefSeq" id="WP_014619200.1">
    <property type="nucleotide sequence ID" value="NZ_CDLS01000001.1"/>
</dbReference>
<dbReference type="PANTHER" id="PTHR43355">
    <property type="entry name" value="FLAVIN REDUCTASE (NADPH)"/>
    <property type="match status" value="1"/>
</dbReference>
<dbReference type="GO" id="GO:0016646">
    <property type="term" value="F:oxidoreductase activity, acting on the CH-NH group of donors, NAD or NADP as acceptor"/>
    <property type="evidence" value="ECO:0007669"/>
    <property type="project" value="TreeGrafter"/>
</dbReference>
<dbReference type="InterPro" id="IPR016040">
    <property type="entry name" value="NAD(P)-bd_dom"/>
</dbReference>